<dbReference type="GO" id="GO:0000981">
    <property type="term" value="F:DNA-binding transcription factor activity, RNA polymerase II-specific"/>
    <property type="evidence" value="ECO:0007669"/>
    <property type="project" value="InterPro"/>
</dbReference>
<keyword evidence="4" id="KW-0804">Transcription</keyword>
<sequence>MESPISESSRGQAKQVCISCKVRKRKCDKILPACSYCTKRRWKCNYPTVERADSPDSTTASAWADVLDPTHARTPLSLDLATVTFLDPTLLEGGQIDFSQPATYVPAHTLALLGDIETIHETAAVFFRHTHTWMPFISKKRFYEIHLRTSFHTRSDVVLLLLSLKLLTSLPPTNPRNPRTSLYLAVKQFHLQVETSNAFSILVLQAGILIALYEVGHGIYPAAFLSVGACARYAHALGIKISGQSAAKRVLSLVEVEEKRRVWWAIVILERFVSIGCPGRPLVTVEPTLDDLLPCSDAAWDQGIVRVEDNFRLSSPMSSHMSKFALLCQAARLLGQVLTFLSSDPTAEDTTWVQLDRTLQSILAAALDLQSPDYDQITFIYSSLLALHTPGLENELDQNNSTERTQRARAVIDNTTDRIWSNLIERQCFLGRDREDLSPWGLFFAYRICNIHMHARPDDASARTMVDSLKTGLVFIDSRWNLAGAYLQLIEAQEVMMMR</sequence>
<dbReference type="Proteomes" id="UP000799324">
    <property type="component" value="Unassembled WGS sequence"/>
</dbReference>
<keyword evidence="5" id="KW-0539">Nucleus</keyword>
<dbReference type="AlphaFoldDB" id="A0A6A6SQK1"/>
<evidence type="ECO:0000256" key="2">
    <source>
        <dbReference type="ARBA" id="ARBA00022723"/>
    </source>
</evidence>
<dbReference type="PANTHER" id="PTHR47338:SF20">
    <property type="entry name" value="ZN(II)2CYS6 TRANSCRIPTION FACTOR (EUROFUNG)"/>
    <property type="match status" value="1"/>
</dbReference>
<keyword evidence="3" id="KW-0805">Transcription regulation</keyword>
<accession>A0A6A6SQK1</accession>
<evidence type="ECO:0000256" key="3">
    <source>
        <dbReference type="ARBA" id="ARBA00023015"/>
    </source>
</evidence>
<keyword evidence="2" id="KW-0479">Metal-binding</keyword>
<dbReference type="Pfam" id="PF04082">
    <property type="entry name" value="Fungal_trans"/>
    <property type="match status" value="1"/>
</dbReference>
<evidence type="ECO:0000256" key="4">
    <source>
        <dbReference type="ARBA" id="ARBA00023163"/>
    </source>
</evidence>
<dbReference type="PROSITE" id="PS00463">
    <property type="entry name" value="ZN2_CY6_FUNGAL_1"/>
    <property type="match status" value="1"/>
</dbReference>
<dbReference type="CDD" id="cd12148">
    <property type="entry name" value="fungal_TF_MHR"/>
    <property type="match status" value="1"/>
</dbReference>
<evidence type="ECO:0000313" key="7">
    <source>
        <dbReference type="EMBL" id="KAF2649251.1"/>
    </source>
</evidence>
<evidence type="ECO:0000313" key="8">
    <source>
        <dbReference type="Proteomes" id="UP000799324"/>
    </source>
</evidence>
<dbReference type="GO" id="GO:0005634">
    <property type="term" value="C:nucleus"/>
    <property type="evidence" value="ECO:0007669"/>
    <property type="project" value="UniProtKB-SubCell"/>
</dbReference>
<dbReference type="OrthoDB" id="3862662at2759"/>
<dbReference type="GO" id="GO:0008270">
    <property type="term" value="F:zinc ion binding"/>
    <property type="evidence" value="ECO:0007669"/>
    <property type="project" value="InterPro"/>
</dbReference>
<dbReference type="InterPro" id="IPR036864">
    <property type="entry name" value="Zn2-C6_fun-type_DNA-bd_sf"/>
</dbReference>
<protein>
    <submittedName>
        <fullName evidence="7">Putative fungal-specific transcription factor</fullName>
    </submittedName>
</protein>
<dbReference type="Pfam" id="PF00172">
    <property type="entry name" value="Zn_clus"/>
    <property type="match status" value="1"/>
</dbReference>
<dbReference type="SMART" id="SM00066">
    <property type="entry name" value="GAL4"/>
    <property type="match status" value="1"/>
</dbReference>
<feature type="domain" description="Zn(2)-C6 fungal-type" evidence="6">
    <location>
        <begin position="16"/>
        <end position="46"/>
    </location>
</feature>
<dbReference type="GO" id="GO:0006351">
    <property type="term" value="P:DNA-templated transcription"/>
    <property type="evidence" value="ECO:0007669"/>
    <property type="project" value="InterPro"/>
</dbReference>
<keyword evidence="8" id="KW-1185">Reference proteome</keyword>
<dbReference type="SMART" id="SM00906">
    <property type="entry name" value="Fungal_trans"/>
    <property type="match status" value="1"/>
</dbReference>
<dbReference type="Gene3D" id="4.10.240.10">
    <property type="entry name" value="Zn(2)-C6 fungal-type DNA-binding domain"/>
    <property type="match status" value="1"/>
</dbReference>
<dbReference type="PANTHER" id="PTHR47338">
    <property type="entry name" value="ZN(II)2CYS6 TRANSCRIPTION FACTOR (EUROFUNG)-RELATED"/>
    <property type="match status" value="1"/>
</dbReference>
<dbReference type="InterPro" id="IPR007219">
    <property type="entry name" value="XnlR_reg_dom"/>
</dbReference>
<dbReference type="PROSITE" id="PS50048">
    <property type="entry name" value="ZN2_CY6_FUNGAL_2"/>
    <property type="match status" value="1"/>
</dbReference>
<organism evidence="7 8">
    <name type="scientific">Lophiostoma macrostomum CBS 122681</name>
    <dbReference type="NCBI Taxonomy" id="1314788"/>
    <lineage>
        <taxon>Eukaryota</taxon>
        <taxon>Fungi</taxon>
        <taxon>Dikarya</taxon>
        <taxon>Ascomycota</taxon>
        <taxon>Pezizomycotina</taxon>
        <taxon>Dothideomycetes</taxon>
        <taxon>Pleosporomycetidae</taxon>
        <taxon>Pleosporales</taxon>
        <taxon>Lophiostomataceae</taxon>
        <taxon>Lophiostoma</taxon>
    </lineage>
</organism>
<name>A0A6A6SQK1_9PLEO</name>
<comment type="subcellular location">
    <subcellularLocation>
        <location evidence="1">Nucleus</location>
    </subcellularLocation>
</comment>
<dbReference type="CDD" id="cd00067">
    <property type="entry name" value="GAL4"/>
    <property type="match status" value="1"/>
</dbReference>
<dbReference type="EMBL" id="MU004500">
    <property type="protein sequence ID" value="KAF2649251.1"/>
    <property type="molecule type" value="Genomic_DNA"/>
</dbReference>
<proteinExistence type="predicted"/>
<evidence type="ECO:0000256" key="1">
    <source>
        <dbReference type="ARBA" id="ARBA00004123"/>
    </source>
</evidence>
<evidence type="ECO:0000256" key="5">
    <source>
        <dbReference type="ARBA" id="ARBA00023242"/>
    </source>
</evidence>
<dbReference type="InterPro" id="IPR050815">
    <property type="entry name" value="TF_fung"/>
</dbReference>
<gene>
    <name evidence="7" type="ORF">K491DRAFT_698257</name>
</gene>
<dbReference type="SUPFAM" id="SSF57701">
    <property type="entry name" value="Zn2/Cys6 DNA-binding domain"/>
    <property type="match status" value="1"/>
</dbReference>
<dbReference type="GO" id="GO:0003677">
    <property type="term" value="F:DNA binding"/>
    <property type="evidence" value="ECO:0007669"/>
    <property type="project" value="InterPro"/>
</dbReference>
<dbReference type="InterPro" id="IPR001138">
    <property type="entry name" value="Zn2Cys6_DnaBD"/>
</dbReference>
<reference evidence="7" key="1">
    <citation type="journal article" date="2020" name="Stud. Mycol.">
        <title>101 Dothideomycetes genomes: a test case for predicting lifestyles and emergence of pathogens.</title>
        <authorList>
            <person name="Haridas S."/>
            <person name="Albert R."/>
            <person name="Binder M."/>
            <person name="Bloem J."/>
            <person name="Labutti K."/>
            <person name="Salamov A."/>
            <person name="Andreopoulos B."/>
            <person name="Baker S."/>
            <person name="Barry K."/>
            <person name="Bills G."/>
            <person name="Bluhm B."/>
            <person name="Cannon C."/>
            <person name="Castanera R."/>
            <person name="Culley D."/>
            <person name="Daum C."/>
            <person name="Ezra D."/>
            <person name="Gonzalez J."/>
            <person name="Henrissat B."/>
            <person name="Kuo A."/>
            <person name="Liang C."/>
            <person name="Lipzen A."/>
            <person name="Lutzoni F."/>
            <person name="Magnuson J."/>
            <person name="Mondo S."/>
            <person name="Nolan M."/>
            <person name="Ohm R."/>
            <person name="Pangilinan J."/>
            <person name="Park H.-J."/>
            <person name="Ramirez L."/>
            <person name="Alfaro M."/>
            <person name="Sun H."/>
            <person name="Tritt A."/>
            <person name="Yoshinaga Y."/>
            <person name="Zwiers L.-H."/>
            <person name="Turgeon B."/>
            <person name="Goodwin S."/>
            <person name="Spatafora J."/>
            <person name="Crous P."/>
            <person name="Grigoriev I."/>
        </authorList>
    </citation>
    <scope>NUCLEOTIDE SEQUENCE</scope>
    <source>
        <strain evidence="7">CBS 122681</strain>
    </source>
</reference>
<evidence type="ECO:0000259" key="6">
    <source>
        <dbReference type="PROSITE" id="PS50048"/>
    </source>
</evidence>